<feature type="binding site" evidence="8">
    <location>
        <position position="13"/>
    </location>
    <ligand>
        <name>Mg(2+)</name>
        <dbReference type="ChEBI" id="CHEBI:18420"/>
    </ligand>
</feature>
<feature type="active site" description="Nucleophile" evidence="6">
    <location>
        <position position="11"/>
    </location>
</feature>
<evidence type="ECO:0000313" key="11">
    <source>
        <dbReference type="Proteomes" id="UP001284901"/>
    </source>
</evidence>
<dbReference type="PANTHER" id="PTHR19288:SF46">
    <property type="entry name" value="HALOACID DEHALOGENASE-LIKE HYDROLASE DOMAIN-CONTAINING PROTEIN 2"/>
    <property type="match status" value="1"/>
</dbReference>
<organism evidence="9 12">
    <name type="scientific">Actinotignum timonense</name>
    <dbReference type="NCBI Taxonomy" id="1870995"/>
    <lineage>
        <taxon>Bacteria</taxon>
        <taxon>Bacillati</taxon>
        <taxon>Actinomycetota</taxon>
        <taxon>Actinomycetes</taxon>
        <taxon>Actinomycetales</taxon>
        <taxon>Actinomycetaceae</taxon>
        <taxon>Actinotignum</taxon>
    </lineage>
</organism>
<evidence type="ECO:0000256" key="1">
    <source>
        <dbReference type="ARBA" id="ARBA00022723"/>
    </source>
</evidence>
<keyword evidence="4" id="KW-0119">Carbohydrate metabolism</keyword>
<feature type="binding site" evidence="7">
    <location>
        <position position="182"/>
    </location>
    <ligand>
        <name>substrate</name>
    </ligand>
</feature>
<dbReference type="NCBIfam" id="TIGR01460">
    <property type="entry name" value="HAD-SF-IIA"/>
    <property type="match status" value="1"/>
</dbReference>
<evidence type="ECO:0000256" key="5">
    <source>
        <dbReference type="PIRNR" id="PIRNR000915"/>
    </source>
</evidence>
<dbReference type="Proteomes" id="UP001284901">
    <property type="component" value="Unassembled WGS sequence"/>
</dbReference>
<evidence type="ECO:0000313" key="12">
    <source>
        <dbReference type="Proteomes" id="UP001288320"/>
    </source>
</evidence>
<keyword evidence="2 9" id="KW-0378">Hydrolase</keyword>
<feature type="binding site" evidence="8">
    <location>
        <position position="11"/>
    </location>
    <ligand>
        <name>Mg(2+)</name>
        <dbReference type="ChEBI" id="CHEBI:18420"/>
    </ligand>
</feature>
<evidence type="ECO:0000256" key="4">
    <source>
        <dbReference type="ARBA" id="ARBA00023277"/>
    </source>
</evidence>
<proteinExistence type="inferred from homology"/>
<dbReference type="EMBL" id="JAWNFY010000012">
    <property type="protein sequence ID" value="MDY5146411.1"/>
    <property type="molecule type" value="Genomic_DNA"/>
</dbReference>
<name>A0AAW9HEQ4_9ACTO</name>
<gene>
    <name evidence="9" type="ORF">R6G74_03035</name>
    <name evidence="10" type="ORF">R6P33_05150</name>
</gene>
<comment type="cofactor">
    <cofactor evidence="8">
        <name>Mg(2+)</name>
        <dbReference type="ChEBI" id="CHEBI:18420"/>
    </cofactor>
    <text evidence="8">Divalent metal ions. Mg(2+) is the most effective.</text>
</comment>
<comment type="similarity">
    <text evidence="5">Belongs to the HAD-like hydrolase superfamily.</text>
</comment>
<evidence type="ECO:0000256" key="2">
    <source>
        <dbReference type="ARBA" id="ARBA00022801"/>
    </source>
</evidence>
<dbReference type="InterPro" id="IPR023214">
    <property type="entry name" value="HAD_sf"/>
</dbReference>
<dbReference type="Pfam" id="PF13344">
    <property type="entry name" value="Hydrolase_6"/>
    <property type="match status" value="1"/>
</dbReference>
<feature type="active site" description="Proton donor" evidence="6">
    <location>
        <position position="13"/>
    </location>
</feature>
<dbReference type="GO" id="GO:0046872">
    <property type="term" value="F:metal ion binding"/>
    <property type="evidence" value="ECO:0007669"/>
    <property type="project" value="UniProtKB-KW"/>
</dbReference>
<evidence type="ECO:0000256" key="7">
    <source>
        <dbReference type="PIRSR" id="PIRSR000915-2"/>
    </source>
</evidence>
<evidence type="ECO:0000313" key="10">
    <source>
        <dbReference type="EMBL" id="MDY5146411.1"/>
    </source>
</evidence>
<sequence length="257" mass="27856">MTRVIKNWLTDMDGVLIHEEKALPGAADFLNKLNEKEYPYLVLTNNSIFTRRDLSARLEAAGLIVPEDHIWTSAAATANFLADQVENKRAYVVGEAGLTTSMYNVGFVMTNVNPEVVVLGETRTYSIEALTTAIRLINKGARFIATNPDVTGPSDLGPIPATGAVAAMITAATGRQPYYVGKPNPVMLRKGLNLIDAHSEETALVGDRMDTDILAGMEAGLQTHLVLSGSTAQEEIVNFPYRPDYVHPSIAEVAELL</sequence>
<dbReference type="GO" id="GO:0005737">
    <property type="term" value="C:cytoplasm"/>
    <property type="evidence" value="ECO:0007669"/>
    <property type="project" value="TreeGrafter"/>
</dbReference>
<dbReference type="GeneID" id="92812987"/>
<dbReference type="InterPro" id="IPR036412">
    <property type="entry name" value="HAD-like_sf"/>
</dbReference>
<dbReference type="EMBL" id="JAWNFV010000004">
    <property type="protein sequence ID" value="MDY5140294.1"/>
    <property type="molecule type" value="Genomic_DNA"/>
</dbReference>
<dbReference type="GO" id="GO:0016791">
    <property type="term" value="F:phosphatase activity"/>
    <property type="evidence" value="ECO:0007669"/>
    <property type="project" value="TreeGrafter"/>
</dbReference>
<dbReference type="FunFam" id="3.40.50.1000:FF:000016">
    <property type="entry name" value="HAD family hydrolase"/>
    <property type="match status" value="1"/>
</dbReference>
<keyword evidence="11" id="KW-1185">Reference proteome</keyword>
<dbReference type="Proteomes" id="UP001288320">
    <property type="component" value="Unassembled WGS sequence"/>
</dbReference>
<evidence type="ECO:0000256" key="6">
    <source>
        <dbReference type="PIRSR" id="PIRSR000915-1"/>
    </source>
</evidence>
<accession>A0AAW9HEQ4</accession>
<comment type="caution">
    <text evidence="9">The sequence shown here is derived from an EMBL/GenBank/DDBJ whole genome shotgun (WGS) entry which is preliminary data.</text>
</comment>
<dbReference type="InterPro" id="IPR006357">
    <property type="entry name" value="HAD-SF_hydro_IIA"/>
</dbReference>
<feature type="binding site" evidence="8">
    <location>
        <position position="207"/>
    </location>
    <ligand>
        <name>Mg(2+)</name>
        <dbReference type="ChEBI" id="CHEBI:18420"/>
    </ligand>
</feature>
<protein>
    <submittedName>
        <fullName evidence="9">HAD-IIA family hydrolase</fullName>
    </submittedName>
</protein>
<dbReference type="PANTHER" id="PTHR19288">
    <property type="entry name" value="4-NITROPHENYLPHOSPHATASE-RELATED"/>
    <property type="match status" value="1"/>
</dbReference>
<dbReference type="AlphaFoldDB" id="A0AAW9HEQ4"/>
<dbReference type="PIRSF" id="PIRSF000915">
    <property type="entry name" value="PGP-type_phosphatase"/>
    <property type="match status" value="1"/>
</dbReference>
<keyword evidence="3 8" id="KW-0460">Magnesium</keyword>
<dbReference type="Pfam" id="PF13242">
    <property type="entry name" value="Hydrolase_like"/>
    <property type="match status" value="1"/>
</dbReference>
<keyword evidence="1 8" id="KW-0479">Metal-binding</keyword>
<dbReference type="CDD" id="cd07530">
    <property type="entry name" value="HAD_Pase_UmpH-like"/>
    <property type="match status" value="1"/>
</dbReference>
<dbReference type="RefSeq" id="WP_026429073.1">
    <property type="nucleotide sequence ID" value="NZ_CAUPFC010000005.1"/>
</dbReference>
<evidence type="ECO:0000313" key="9">
    <source>
        <dbReference type="EMBL" id="MDY5140294.1"/>
    </source>
</evidence>
<evidence type="ECO:0000256" key="3">
    <source>
        <dbReference type="ARBA" id="ARBA00022842"/>
    </source>
</evidence>
<dbReference type="Gene3D" id="3.40.50.1000">
    <property type="entry name" value="HAD superfamily/HAD-like"/>
    <property type="match status" value="2"/>
</dbReference>
<reference evidence="9 11" key="1">
    <citation type="submission" date="2023-10" db="EMBL/GenBank/DDBJ databases">
        <title>Whole Genome based description of the genera Actinobaculum and Actinotignum reveals a complex phylogenetic relationship within the species included in the genus Actinotignum.</title>
        <authorList>
            <person name="Jensen C.S."/>
            <person name="Dargis R."/>
            <person name="Kemp M."/>
            <person name="Christensen J.J."/>
        </authorList>
    </citation>
    <scope>NUCLEOTIDE SEQUENCE</scope>
    <source>
        <strain evidence="10 11">SLA_B089</strain>
        <strain evidence="9">SLA_B245</strain>
    </source>
</reference>
<evidence type="ECO:0000256" key="8">
    <source>
        <dbReference type="PIRSR" id="PIRSR000915-3"/>
    </source>
</evidence>
<dbReference type="SUPFAM" id="SSF56784">
    <property type="entry name" value="HAD-like"/>
    <property type="match status" value="1"/>
</dbReference>